<dbReference type="RefSeq" id="WP_189901349.1">
    <property type="nucleotide sequence ID" value="NZ_BNBC01000015.1"/>
</dbReference>
<dbReference type="GO" id="GO:0000272">
    <property type="term" value="P:polysaccharide catabolic process"/>
    <property type="evidence" value="ECO:0007669"/>
    <property type="project" value="TreeGrafter"/>
</dbReference>
<reference evidence="10" key="2">
    <citation type="submission" date="2020-09" db="EMBL/GenBank/DDBJ databases">
        <authorList>
            <person name="Sun Q."/>
            <person name="Ohkuma M."/>
        </authorList>
    </citation>
    <scope>NUCLEOTIDE SEQUENCE</scope>
    <source>
        <strain evidence="10">JCM 3302</strain>
    </source>
</reference>
<evidence type="ECO:0000256" key="3">
    <source>
        <dbReference type="ARBA" id="ARBA00011165"/>
    </source>
</evidence>
<dbReference type="InterPro" id="IPR017853">
    <property type="entry name" value="GH"/>
</dbReference>
<evidence type="ECO:0000256" key="2">
    <source>
        <dbReference type="ARBA" id="ARBA00007186"/>
    </source>
</evidence>
<evidence type="ECO:0000256" key="4">
    <source>
        <dbReference type="ARBA" id="ARBA00012670"/>
    </source>
</evidence>
<keyword evidence="5" id="KW-0378">Hydrolase</keyword>
<dbReference type="InterPro" id="IPR010720">
    <property type="entry name" value="Alpha-L-AF_C"/>
</dbReference>
<evidence type="ECO:0000256" key="7">
    <source>
        <dbReference type="ARBA" id="ARBA00023295"/>
    </source>
</evidence>
<evidence type="ECO:0000256" key="8">
    <source>
        <dbReference type="SAM" id="MobiDB-lite"/>
    </source>
</evidence>
<dbReference type="InterPro" id="IPR013780">
    <property type="entry name" value="Glyco_hydro_b"/>
</dbReference>
<dbReference type="GO" id="GO:0046373">
    <property type="term" value="P:L-arabinose metabolic process"/>
    <property type="evidence" value="ECO:0007669"/>
    <property type="project" value="InterPro"/>
</dbReference>
<sequence length="501" mass="54990">MRSARFTLDPAFTVGTVDPRLFGSFVEHLGRCVYTGIFEPDHPSADASGLRTDVLELVRELGVTAIRYPGGNFVSGYKWEDSVGPVEERPRRLDLAWRSTETNRFGLSEYIAFLKKIGPQAEPMMAVNLGTRGVAEALELQEYANHPSGTALSDLRIAHGDKDAFGIRLWCLGNEMDGPWQTGHKTAAEYGRLAAETARAMRQIDPHLELVACGSSGQSMATFAEWEATVLQETYDLVDHISLHAYYEPLDGDIDSFLASAVDMESFIENVVATCDHVGARLKSKKKINLSFDEWNVWYMSRTDAQVSALDWPEAPRLLEDNYSVLDAVVFGSLLIALLRHADRVTVACLAQLVNVIAPIMTEPGGPAWRQTTFFPFAQASKYGRGQVLDVRVDSPTYPTGKYGDTDLLHATAVRAEDGTVTVFAVNRSRTEPLPLEVALAGLNLSRVVEHSALADADPDARNTLTDPERVTPHPVEGATLTDGTLTATLEPLSWNVIRLA</sequence>
<keyword evidence="11" id="KW-1185">Reference proteome</keyword>
<comment type="catalytic activity">
    <reaction evidence="1">
        <text>Hydrolysis of terminal non-reducing alpha-L-arabinofuranoside residues in alpha-L-arabinosides.</text>
        <dbReference type="EC" id="3.2.1.55"/>
    </reaction>
</comment>
<proteinExistence type="inferred from homology"/>
<dbReference type="InterPro" id="IPR055235">
    <property type="entry name" value="ASD1_cat"/>
</dbReference>
<comment type="subunit">
    <text evidence="3">Homohexamer; trimer of dimers.</text>
</comment>
<feature type="domain" description="Alpha-L-arabinofuranosidase C-terminal" evidence="9">
    <location>
        <begin position="293"/>
        <end position="494"/>
    </location>
</feature>
<comment type="similarity">
    <text evidence="2">Belongs to the glycosyl hydrolase 51 family.</text>
</comment>
<accession>A0A918ZY06</accession>
<dbReference type="SMART" id="SM00813">
    <property type="entry name" value="Alpha-L-AF_C"/>
    <property type="match status" value="1"/>
</dbReference>
<gene>
    <name evidence="10" type="ORF">GCM10014715_35270</name>
</gene>
<dbReference type="PANTHER" id="PTHR43576">
    <property type="entry name" value="ALPHA-L-ARABINOFURANOSIDASE C-RELATED"/>
    <property type="match status" value="1"/>
</dbReference>
<dbReference type="EMBL" id="BNBC01000015">
    <property type="protein sequence ID" value="GHE77154.1"/>
    <property type="molecule type" value="Genomic_DNA"/>
</dbReference>
<organism evidence="10 11">
    <name type="scientific">Streptomyces spiralis</name>
    <dbReference type="NCBI Taxonomy" id="66376"/>
    <lineage>
        <taxon>Bacteria</taxon>
        <taxon>Bacillati</taxon>
        <taxon>Actinomycetota</taxon>
        <taxon>Actinomycetes</taxon>
        <taxon>Kitasatosporales</taxon>
        <taxon>Streptomycetaceae</taxon>
        <taxon>Streptomyces</taxon>
    </lineage>
</organism>
<comment type="caution">
    <text evidence="10">The sequence shown here is derived from an EMBL/GenBank/DDBJ whole genome shotgun (WGS) entry which is preliminary data.</text>
</comment>
<dbReference type="AlphaFoldDB" id="A0A918ZY06"/>
<evidence type="ECO:0000313" key="11">
    <source>
        <dbReference type="Proteomes" id="UP000641386"/>
    </source>
</evidence>
<dbReference type="Gene3D" id="2.60.40.1180">
    <property type="entry name" value="Golgi alpha-mannosidase II"/>
    <property type="match status" value="1"/>
</dbReference>
<dbReference type="PANTHER" id="PTHR43576:SF3">
    <property type="entry name" value="ALPHA-L-ARABINOFURANOSIDASE C"/>
    <property type="match status" value="1"/>
</dbReference>
<evidence type="ECO:0000259" key="9">
    <source>
        <dbReference type="SMART" id="SM00813"/>
    </source>
</evidence>
<dbReference type="Gene3D" id="3.20.20.80">
    <property type="entry name" value="Glycosidases"/>
    <property type="match status" value="1"/>
</dbReference>
<evidence type="ECO:0000256" key="5">
    <source>
        <dbReference type="ARBA" id="ARBA00022801"/>
    </source>
</evidence>
<dbReference type="SUPFAM" id="SSF51445">
    <property type="entry name" value="(Trans)glycosidases"/>
    <property type="match status" value="1"/>
</dbReference>
<keyword evidence="7" id="KW-0326">Glycosidase</keyword>
<evidence type="ECO:0000256" key="1">
    <source>
        <dbReference type="ARBA" id="ARBA00001462"/>
    </source>
</evidence>
<name>A0A918ZY06_9ACTN</name>
<dbReference type="Pfam" id="PF22848">
    <property type="entry name" value="ASD1_dom"/>
    <property type="match status" value="1"/>
</dbReference>
<keyword evidence="6" id="KW-0119">Carbohydrate metabolism</keyword>
<dbReference type="Proteomes" id="UP000641386">
    <property type="component" value="Unassembled WGS sequence"/>
</dbReference>
<dbReference type="GO" id="GO:0046556">
    <property type="term" value="F:alpha-L-arabinofuranosidase activity"/>
    <property type="evidence" value="ECO:0007669"/>
    <property type="project" value="UniProtKB-EC"/>
</dbReference>
<evidence type="ECO:0000313" key="10">
    <source>
        <dbReference type="EMBL" id="GHE77154.1"/>
    </source>
</evidence>
<feature type="region of interest" description="Disordered" evidence="8">
    <location>
        <begin position="458"/>
        <end position="478"/>
    </location>
</feature>
<dbReference type="Pfam" id="PF06964">
    <property type="entry name" value="Alpha-L-AF_C"/>
    <property type="match status" value="1"/>
</dbReference>
<evidence type="ECO:0000256" key="6">
    <source>
        <dbReference type="ARBA" id="ARBA00023277"/>
    </source>
</evidence>
<reference evidence="10" key="1">
    <citation type="journal article" date="2014" name="Int. J. Syst. Evol. Microbiol.">
        <title>Complete genome sequence of Corynebacterium casei LMG S-19264T (=DSM 44701T), isolated from a smear-ripened cheese.</title>
        <authorList>
            <consortium name="US DOE Joint Genome Institute (JGI-PGF)"/>
            <person name="Walter F."/>
            <person name="Albersmeier A."/>
            <person name="Kalinowski J."/>
            <person name="Ruckert C."/>
        </authorList>
    </citation>
    <scope>NUCLEOTIDE SEQUENCE</scope>
    <source>
        <strain evidence="10">JCM 3302</strain>
    </source>
</reference>
<dbReference type="EC" id="3.2.1.55" evidence="4"/>
<dbReference type="SUPFAM" id="SSF51011">
    <property type="entry name" value="Glycosyl hydrolase domain"/>
    <property type="match status" value="1"/>
</dbReference>
<protein>
    <recommendedName>
        <fullName evidence="4">non-reducing end alpha-L-arabinofuranosidase</fullName>
        <ecNumber evidence="4">3.2.1.55</ecNumber>
    </recommendedName>
</protein>